<keyword evidence="4" id="KW-1185">Reference proteome</keyword>
<evidence type="ECO:0000313" key="3">
    <source>
        <dbReference type="EMBL" id="KPU74086.1"/>
    </source>
</evidence>
<dbReference type="Proteomes" id="UP000007801">
    <property type="component" value="Unassembled WGS sequence"/>
</dbReference>
<protein>
    <submittedName>
        <fullName evidence="3">Uncharacterized protein, isoform F</fullName>
    </submittedName>
</protein>
<keyword evidence="1" id="KW-0175">Coiled coil</keyword>
<dbReference type="OrthoDB" id="10449460at2759"/>
<feature type="signal peptide" evidence="2">
    <location>
        <begin position="1"/>
        <end position="16"/>
    </location>
</feature>
<sequence length="154" mass="17719">MILPAVFLCLISVSLASDEGACYVTSEMEDECGSVFYPIVKPLLRYFEVCQTKDQKNAELQDSLDETNLKYSKLLEKHEEVHDKLNEENTKYRQLQESHTAAQREYHKANRQNARLQGQNQKKDVELQSLRAQIAQQAALITQLKEQTSDLKQS</sequence>
<proteinExistence type="predicted"/>
<accession>A0A0P8XGZ7</accession>
<dbReference type="EMBL" id="CH902632">
    <property type="protein sequence ID" value="KPU74086.1"/>
    <property type="molecule type" value="Genomic_DNA"/>
</dbReference>
<dbReference type="PhylomeDB" id="A0A0P8XGZ7"/>
<dbReference type="AlphaFoldDB" id="A0A0P8XGZ7"/>
<reference evidence="3 4" key="1">
    <citation type="journal article" date="2007" name="Nature">
        <title>Evolution of genes and genomes on the Drosophila phylogeny.</title>
        <authorList>
            <consortium name="Drosophila 12 Genomes Consortium"/>
            <person name="Clark A.G."/>
            <person name="Eisen M.B."/>
            <person name="Smith D.R."/>
            <person name="Bergman C.M."/>
            <person name="Oliver B."/>
            <person name="Markow T.A."/>
            <person name="Kaufman T.C."/>
            <person name="Kellis M."/>
            <person name="Gelbart W."/>
            <person name="Iyer V.N."/>
            <person name="Pollard D.A."/>
            <person name="Sackton T.B."/>
            <person name="Larracuente A.M."/>
            <person name="Singh N.D."/>
            <person name="Abad J.P."/>
            <person name="Abt D.N."/>
            <person name="Adryan B."/>
            <person name="Aguade M."/>
            <person name="Akashi H."/>
            <person name="Anderson W.W."/>
            <person name="Aquadro C.F."/>
            <person name="Ardell D.H."/>
            <person name="Arguello R."/>
            <person name="Artieri C.G."/>
            <person name="Barbash D.A."/>
            <person name="Barker D."/>
            <person name="Barsanti P."/>
            <person name="Batterham P."/>
            <person name="Batzoglou S."/>
            <person name="Begun D."/>
            <person name="Bhutkar A."/>
            <person name="Blanco E."/>
            <person name="Bosak S.A."/>
            <person name="Bradley R.K."/>
            <person name="Brand A.D."/>
            <person name="Brent M.R."/>
            <person name="Brooks A.N."/>
            <person name="Brown R.H."/>
            <person name="Butlin R.K."/>
            <person name="Caggese C."/>
            <person name="Calvi B.R."/>
            <person name="Bernardo de Carvalho A."/>
            <person name="Caspi A."/>
            <person name="Castrezana S."/>
            <person name="Celniker S.E."/>
            <person name="Chang J.L."/>
            <person name="Chapple C."/>
            <person name="Chatterji S."/>
            <person name="Chinwalla A."/>
            <person name="Civetta A."/>
            <person name="Clifton S.W."/>
            <person name="Comeron J.M."/>
            <person name="Costello J.C."/>
            <person name="Coyne J.A."/>
            <person name="Daub J."/>
            <person name="David R.G."/>
            <person name="Delcher A.L."/>
            <person name="Delehaunty K."/>
            <person name="Do C.B."/>
            <person name="Ebling H."/>
            <person name="Edwards K."/>
            <person name="Eickbush T."/>
            <person name="Evans J.D."/>
            <person name="Filipski A."/>
            <person name="Findeiss S."/>
            <person name="Freyhult E."/>
            <person name="Fulton L."/>
            <person name="Fulton R."/>
            <person name="Garcia A.C."/>
            <person name="Gardiner A."/>
            <person name="Garfield D.A."/>
            <person name="Garvin B.E."/>
            <person name="Gibson G."/>
            <person name="Gilbert D."/>
            <person name="Gnerre S."/>
            <person name="Godfrey J."/>
            <person name="Good R."/>
            <person name="Gotea V."/>
            <person name="Gravely B."/>
            <person name="Greenberg A.J."/>
            <person name="Griffiths-Jones S."/>
            <person name="Gross S."/>
            <person name="Guigo R."/>
            <person name="Gustafson E.A."/>
            <person name="Haerty W."/>
            <person name="Hahn M.W."/>
            <person name="Halligan D.L."/>
            <person name="Halpern A.L."/>
            <person name="Halter G.M."/>
            <person name="Han M.V."/>
            <person name="Heger A."/>
            <person name="Hillier L."/>
            <person name="Hinrichs A.S."/>
            <person name="Holmes I."/>
            <person name="Hoskins R.A."/>
            <person name="Hubisz M.J."/>
            <person name="Hultmark D."/>
            <person name="Huntley M.A."/>
            <person name="Jaffe D.B."/>
            <person name="Jagadeeshan S."/>
            <person name="Jeck W.R."/>
            <person name="Johnson J."/>
            <person name="Jones C.D."/>
            <person name="Jordan W.C."/>
            <person name="Karpen G.H."/>
            <person name="Kataoka E."/>
            <person name="Keightley P.D."/>
            <person name="Kheradpour P."/>
            <person name="Kirkness E.F."/>
            <person name="Koerich L.B."/>
            <person name="Kristiansen K."/>
            <person name="Kudrna D."/>
            <person name="Kulathinal R.J."/>
            <person name="Kumar S."/>
            <person name="Kwok R."/>
            <person name="Lander E."/>
            <person name="Langley C.H."/>
            <person name="Lapoint R."/>
            <person name="Lazzaro B.P."/>
            <person name="Lee S.J."/>
            <person name="Levesque L."/>
            <person name="Li R."/>
            <person name="Lin C.F."/>
            <person name="Lin M.F."/>
            <person name="Lindblad-Toh K."/>
            <person name="Llopart A."/>
            <person name="Long M."/>
            <person name="Low L."/>
            <person name="Lozovsky E."/>
            <person name="Lu J."/>
            <person name="Luo M."/>
            <person name="Machado C.A."/>
            <person name="Makalowski W."/>
            <person name="Marzo M."/>
            <person name="Matsuda M."/>
            <person name="Matzkin L."/>
            <person name="McAllister B."/>
            <person name="McBride C.S."/>
            <person name="McKernan B."/>
            <person name="McKernan K."/>
            <person name="Mendez-Lago M."/>
            <person name="Minx P."/>
            <person name="Mollenhauer M.U."/>
            <person name="Montooth K."/>
            <person name="Mount S.M."/>
            <person name="Mu X."/>
            <person name="Myers E."/>
            <person name="Negre B."/>
            <person name="Newfeld S."/>
            <person name="Nielsen R."/>
            <person name="Noor M.A."/>
            <person name="O'Grady P."/>
            <person name="Pachter L."/>
            <person name="Papaceit M."/>
            <person name="Parisi M.J."/>
            <person name="Parisi M."/>
            <person name="Parts L."/>
            <person name="Pedersen J.S."/>
            <person name="Pesole G."/>
            <person name="Phillippy A.M."/>
            <person name="Ponting C.P."/>
            <person name="Pop M."/>
            <person name="Porcelli D."/>
            <person name="Powell J.R."/>
            <person name="Prohaska S."/>
            <person name="Pruitt K."/>
            <person name="Puig M."/>
            <person name="Quesneville H."/>
            <person name="Ram K.R."/>
            <person name="Rand D."/>
            <person name="Rasmussen M.D."/>
            <person name="Reed L.K."/>
            <person name="Reenan R."/>
            <person name="Reily A."/>
            <person name="Remington K.A."/>
            <person name="Rieger T.T."/>
            <person name="Ritchie M.G."/>
            <person name="Robin C."/>
            <person name="Rogers Y.H."/>
            <person name="Rohde C."/>
            <person name="Rozas J."/>
            <person name="Rubenfield M.J."/>
            <person name="Ruiz A."/>
            <person name="Russo S."/>
            <person name="Salzberg S.L."/>
            <person name="Sanchez-Gracia A."/>
            <person name="Saranga D.J."/>
            <person name="Sato H."/>
            <person name="Schaeffer S.W."/>
            <person name="Schatz M.C."/>
            <person name="Schlenke T."/>
            <person name="Schwartz R."/>
            <person name="Segarra C."/>
            <person name="Singh R.S."/>
            <person name="Sirot L."/>
            <person name="Sirota M."/>
            <person name="Sisneros N.B."/>
            <person name="Smith C.D."/>
            <person name="Smith T.F."/>
            <person name="Spieth J."/>
            <person name="Stage D.E."/>
            <person name="Stark A."/>
            <person name="Stephan W."/>
            <person name="Strausberg R.L."/>
            <person name="Strempel S."/>
            <person name="Sturgill D."/>
            <person name="Sutton G."/>
            <person name="Sutton G.G."/>
            <person name="Tao W."/>
            <person name="Teichmann S."/>
            <person name="Tobari Y.N."/>
            <person name="Tomimura Y."/>
            <person name="Tsolas J.M."/>
            <person name="Valente V.L."/>
            <person name="Venter E."/>
            <person name="Venter J.C."/>
            <person name="Vicario S."/>
            <person name="Vieira F.G."/>
            <person name="Vilella A.J."/>
            <person name="Villasante A."/>
            <person name="Walenz B."/>
            <person name="Wang J."/>
            <person name="Wasserman M."/>
            <person name="Watts T."/>
            <person name="Wilson D."/>
            <person name="Wilson R.K."/>
            <person name="Wing R.A."/>
            <person name="Wolfner M.F."/>
            <person name="Wong A."/>
            <person name="Wong G.K."/>
            <person name="Wu C.I."/>
            <person name="Wu G."/>
            <person name="Yamamoto D."/>
            <person name="Yang H.P."/>
            <person name="Yang S.P."/>
            <person name="Yorke J.A."/>
            <person name="Yoshida K."/>
            <person name="Zdobnov E."/>
            <person name="Zhang P."/>
            <person name="Zhang Y."/>
            <person name="Zimin A.V."/>
            <person name="Baldwin J."/>
            <person name="Abdouelleil A."/>
            <person name="Abdulkadir J."/>
            <person name="Abebe A."/>
            <person name="Abera B."/>
            <person name="Abreu J."/>
            <person name="Acer S.C."/>
            <person name="Aftuck L."/>
            <person name="Alexander A."/>
            <person name="An P."/>
            <person name="Anderson E."/>
            <person name="Anderson S."/>
            <person name="Arachi H."/>
            <person name="Azer M."/>
            <person name="Bachantsang P."/>
            <person name="Barry A."/>
            <person name="Bayul T."/>
            <person name="Berlin A."/>
            <person name="Bessette D."/>
            <person name="Bloom T."/>
            <person name="Blye J."/>
            <person name="Boguslavskiy L."/>
            <person name="Bonnet C."/>
            <person name="Boukhgalter B."/>
            <person name="Bourzgui I."/>
            <person name="Brown A."/>
            <person name="Cahill P."/>
            <person name="Channer S."/>
            <person name="Cheshatsang Y."/>
            <person name="Chuda L."/>
            <person name="Citroen M."/>
            <person name="Collymore A."/>
            <person name="Cooke P."/>
            <person name="Costello M."/>
            <person name="D'Aco K."/>
            <person name="Daza R."/>
            <person name="De Haan G."/>
            <person name="DeGray S."/>
            <person name="DeMaso C."/>
            <person name="Dhargay N."/>
            <person name="Dooley K."/>
            <person name="Dooley E."/>
            <person name="Doricent M."/>
            <person name="Dorje P."/>
            <person name="Dorjee K."/>
            <person name="Dupes A."/>
            <person name="Elong R."/>
            <person name="Falk J."/>
            <person name="Farina A."/>
            <person name="Faro S."/>
            <person name="Ferguson D."/>
            <person name="Fisher S."/>
            <person name="Foley C.D."/>
            <person name="Franke A."/>
            <person name="Friedrich D."/>
            <person name="Gadbois L."/>
            <person name="Gearin G."/>
            <person name="Gearin C.R."/>
            <person name="Giannoukos G."/>
            <person name="Goode T."/>
            <person name="Graham J."/>
            <person name="Grandbois E."/>
            <person name="Grewal S."/>
            <person name="Gyaltsen K."/>
            <person name="Hafez N."/>
            <person name="Hagos B."/>
            <person name="Hall J."/>
            <person name="Henson C."/>
            <person name="Hollinger A."/>
            <person name="Honan T."/>
            <person name="Huard M.D."/>
            <person name="Hughes L."/>
            <person name="Hurhula B."/>
            <person name="Husby M.E."/>
            <person name="Kamat A."/>
            <person name="Kanga B."/>
            <person name="Kashin S."/>
            <person name="Khazanovich D."/>
            <person name="Kisner P."/>
            <person name="Lance K."/>
            <person name="Lara M."/>
            <person name="Lee W."/>
            <person name="Lennon N."/>
            <person name="Letendre F."/>
            <person name="LeVine R."/>
            <person name="Lipovsky A."/>
            <person name="Liu X."/>
            <person name="Liu J."/>
            <person name="Liu S."/>
            <person name="Lokyitsang T."/>
            <person name="Lokyitsang Y."/>
            <person name="Lubonja R."/>
            <person name="Lui A."/>
            <person name="MacDonald P."/>
            <person name="Magnisalis V."/>
            <person name="Maru K."/>
            <person name="Matthews C."/>
            <person name="McCusker W."/>
            <person name="McDonough S."/>
            <person name="Mehta T."/>
            <person name="Meldrim J."/>
            <person name="Meneus L."/>
            <person name="Mihai O."/>
            <person name="Mihalev A."/>
            <person name="Mihova T."/>
            <person name="Mittelman R."/>
            <person name="Mlenga V."/>
            <person name="Montmayeur A."/>
            <person name="Mulrain L."/>
            <person name="Navidi A."/>
            <person name="Naylor J."/>
            <person name="Negash T."/>
            <person name="Nguyen T."/>
            <person name="Nguyen N."/>
            <person name="Nicol R."/>
            <person name="Norbu C."/>
            <person name="Norbu N."/>
            <person name="Novod N."/>
            <person name="O'Neill B."/>
            <person name="Osman S."/>
            <person name="Markiewicz E."/>
            <person name="Oyono O.L."/>
            <person name="Patti C."/>
            <person name="Phunkhang P."/>
            <person name="Pierre F."/>
            <person name="Priest M."/>
            <person name="Raghuraman S."/>
            <person name="Rege F."/>
            <person name="Reyes R."/>
            <person name="Rise C."/>
            <person name="Rogov P."/>
            <person name="Ross K."/>
            <person name="Ryan E."/>
            <person name="Settipalli S."/>
            <person name="Shea T."/>
            <person name="Sherpa N."/>
            <person name="Shi L."/>
            <person name="Shih D."/>
            <person name="Sparrow T."/>
            <person name="Spaulding J."/>
            <person name="Stalker J."/>
            <person name="Stange-Thomann N."/>
            <person name="Stavropoulos S."/>
            <person name="Stone C."/>
            <person name="Strader C."/>
            <person name="Tesfaye S."/>
            <person name="Thomson T."/>
            <person name="Thoulutsang Y."/>
            <person name="Thoulutsang D."/>
            <person name="Topham K."/>
            <person name="Topping I."/>
            <person name="Tsamla T."/>
            <person name="Vassiliev H."/>
            <person name="Vo A."/>
            <person name="Wangchuk T."/>
            <person name="Wangdi T."/>
            <person name="Weiand M."/>
            <person name="Wilkinson J."/>
            <person name="Wilson A."/>
            <person name="Yadav S."/>
            <person name="Young G."/>
            <person name="Yu Q."/>
            <person name="Zembek L."/>
            <person name="Zhong D."/>
            <person name="Zimmer A."/>
            <person name="Zwirko Z."/>
            <person name="Jaffe D.B."/>
            <person name="Alvarez P."/>
            <person name="Brockman W."/>
            <person name="Butler J."/>
            <person name="Chin C."/>
            <person name="Gnerre S."/>
            <person name="Grabherr M."/>
            <person name="Kleber M."/>
            <person name="Mauceli E."/>
            <person name="MacCallum I."/>
        </authorList>
    </citation>
    <scope>NUCLEOTIDE SEQUENCE [LARGE SCALE GENOMIC DNA]</scope>
    <source>
        <strain evidence="4">Tucson 14024-0371.13</strain>
    </source>
</reference>
<name>A0A0P8XGZ7_DROAN</name>
<evidence type="ECO:0000256" key="1">
    <source>
        <dbReference type="SAM" id="Coils"/>
    </source>
</evidence>
<evidence type="ECO:0000256" key="2">
    <source>
        <dbReference type="SAM" id="SignalP"/>
    </source>
</evidence>
<feature type="coiled-coil region" evidence="1">
    <location>
        <begin position="57"/>
        <end position="147"/>
    </location>
</feature>
<evidence type="ECO:0000313" key="4">
    <source>
        <dbReference type="Proteomes" id="UP000007801"/>
    </source>
</evidence>
<feature type="chain" id="PRO_5006153940" evidence="2">
    <location>
        <begin position="17"/>
        <end position="154"/>
    </location>
</feature>
<keyword evidence="2" id="KW-0732">Signal</keyword>
<organism evidence="3 4">
    <name type="scientific">Drosophila ananassae</name>
    <name type="common">Fruit fly</name>
    <dbReference type="NCBI Taxonomy" id="7217"/>
    <lineage>
        <taxon>Eukaryota</taxon>
        <taxon>Metazoa</taxon>
        <taxon>Ecdysozoa</taxon>
        <taxon>Arthropoda</taxon>
        <taxon>Hexapoda</taxon>
        <taxon>Insecta</taxon>
        <taxon>Pterygota</taxon>
        <taxon>Neoptera</taxon>
        <taxon>Endopterygota</taxon>
        <taxon>Diptera</taxon>
        <taxon>Brachycera</taxon>
        <taxon>Muscomorpha</taxon>
        <taxon>Ephydroidea</taxon>
        <taxon>Drosophilidae</taxon>
        <taxon>Drosophila</taxon>
        <taxon>Sophophora</taxon>
    </lineage>
</organism>
<gene>
    <name evidence="3" type="primary">Dana\GF22121</name>
    <name evidence="3" type="synonym">dana_GLEANR_6105</name>
    <name evidence="3" type="ORF">GF22121</name>
</gene>
<dbReference type="SMR" id="A0A0P8XGZ7"/>